<accession>Q1K059</accession>
<sequence>MAKPAGITNKQIRIIQMAKKELGMDDSAYRELLMDEFGVQSCTRLDLHQANRFIDILQKKGFLLKPVNPDWRSVSVKPARRTTKQGGKTVSLASPAEREKIQILAELIDWRVENGLELFLEKRARIKNGKVRTSRDAYLAIEALKKLFENGMKKQYGPDWWLLEFADDRIMGYIKRHRPEEYSLGPEIIQDRSHG</sequence>
<keyword evidence="2" id="KW-1185">Reference proteome</keyword>
<dbReference type="Proteomes" id="UP000005695">
    <property type="component" value="Unassembled WGS sequence"/>
</dbReference>
<gene>
    <name evidence="1" type="ORF">Dace_2383</name>
</gene>
<dbReference type="InterPro" id="IPR009363">
    <property type="entry name" value="Phage_Mu_Gp16"/>
</dbReference>
<evidence type="ECO:0000313" key="1">
    <source>
        <dbReference type="EMBL" id="EAT16082.1"/>
    </source>
</evidence>
<dbReference type="EMBL" id="AAEW02000007">
    <property type="protein sequence ID" value="EAT16082.1"/>
    <property type="molecule type" value="Genomic_DNA"/>
</dbReference>
<dbReference type="RefSeq" id="WP_006000021.1">
    <property type="nucleotide sequence ID" value="NZ_AAEW02000007.1"/>
</dbReference>
<comment type="caution">
    <text evidence="1">The sequence shown here is derived from an EMBL/GenBank/DDBJ whole genome shotgun (WGS) entry which is preliminary data.</text>
</comment>
<dbReference type="Pfam" id="PF06252">
    <property type="entry name" value="GemA"/>
    <property type="match status" value="1"/>
</dbReference>
<organism evidence="1 2">
    <name type="scientific">Desulfuromonas acetoxidans (strain DSM 684 / 11070)</name>
    <dbReference type="NCBI Taxonomy" id="281689"/>
    <lineage>
        <taxon>Bacteria</taxon>
        <taxon>Pseudomonadati</taxon>
        <taxon>Thermodesulfobacteriota</taxon>
        <taxon>Desulfuromonadia</taxon>
        <taxon>Desulfuromonadales</taxon>
        <taxon>Desulfuromonadaceae</taxon>
        <taxon>Desulfuromonas</taxon>
    </lineage>
</organism>
<name>Q1K059_DESA6</name>
<reference evidence="1" key="1">
    <citation type="submission" date="2006-05" db="EMBL/GenBank/DDBJ databases">
        <title>Annotation of the draft genome assembly of Desulfuromonas acetoxidans DSM 684.</title>
        <authorList>
            <consortium name="US DOE Joint Genome Institute (JGI-ORNL)"/>
            <person name="Larimer F."/>
            <person name="Land M."/>
            <person name="Hauser L."/>
        </authorList>
    </citation>
    <scope>NUCLEOTIDE SEQUENCE [LARGE SCALE GENOMIC DNA]</scope>
    <source>
        <strain evidence="1">DSM 684</strain>
    </source>
</reference>
<protein>
    <recommendedName>
        <fullName evidence="3">Regulatory protein GemA</fullName>
    </recommendedName>
</protein>
<dbReference type="OrthoDB" id="5421029at2"/>
<dbReference type="AlphaFoldDB" id="Q1K059"/>
<reference evidence="1" key="2">
    <citation type="submission" date="2006-05" db="EMBL/GenBank/DDBJ databases">
        <title>Sequencing of the draft genome and assembly of Desulfuromonas acetoxidans DSM 684.</title>
        <authorList>
            <consortium name="US DOE Joint Genome Institute (JGI-PGF)"/>
            <person name="Copeland A."/>
            <person name="Lucas S."/>
            <person name="Lapidus A."/>
            <person name="Barry K."/>
            <person name="Detter J.C."/>
            <person name="Glavina del Rio T."/>
            <person name="Hammon N."/>
            <person name="Israni S."/>
            <person name="Dalin E."/>
            <person name="Tice H."/>
            <person name="Bruce D."/>
            <person name="Pitluck S."/>
            <person name="Richardson P."/>
        </authorList>
    </citation>
    <scope>NUCLEOTIDE SEQUENCE [LARGE SCALE GENOMIC DNA]</scope>
    <source>
        <strain evidence="1">DSM 684</strain>
    </source>
</reference>
<evidence type="ECO:0008006" key="3">
    <source>
        <dbReference type="Google" id="ProtNLM"/>
    </source>
</evidence>
<proteinExistence type="predicted"/>
<evidence type="ECO:0000313" key="2">
    <source>
        <dbReference type="Proteomes" id="UP000005695"/>
    </source>
</evidence>